<dbReference type="EC" id="2.4.2.-" evidence="1"/>
<dbReference type="PANTHER" id="PTHR45740:SF2">
    <property type="entry name" value="POLY [ADP-RIBOSE] POLYMERASE"/>
    <property type="match status" value="1"/>
</dbReference>
<dbReference type="PANTHER" id="PTHR45740">
    <property type="entry name" value="POLY [ADP-RIBOSE] POLYMERASE"/>
    <property type="match status" value="1"/>
</dbReference>
<dbReference type="InterPro" id="IPR012317">
    <property type="entry name" value="Poly(ADP-ribose)pol_cat_dom"/>
</dbReference>
<sequence length="323" mass="38254">MLLFILGLILFWLFYQKNRPERNGEILRESSGPVIPRFNKNTNFNVIDQQLPSKEVPTKILHKKDDCIQVVKSNRNGLNAHFNVFDQYFTLEVPNKTYKQEYWKPVISRNINNLQIINNVIFCYWTYKYVTDNYNLIHIQLNSEEAKLVFNTFYDNAPKNYKINKITRIENHYLYAMYLLKKEEMKCRNGDVNEINVYHGTKRKNIISICNDNFDWRRCGDAIGHRFGQGVSFTPKPTYAIHYCDKGPRKTIFLVNVLVSKAVEGHSDMIIPYNSLNGKIQFYDTSVKPNIDVIVKFGDNEFYPHYIIEFFDTKFSNNRNVRY</sequence>
<feature type="chain" id="PRO_5008581324" description="Poly [ADP-ribose] polymerase" evidence="2">
    <location>
        <begin position="21"/>
        <end position="323"/>
    </location>
</feature>
<organism evidence="4">
    <name type="scientific">Clastoptera arizonana</name>
    <name type="common">Arizona spittle bug</name>
    <dbReference type="NCBI Taxonomy" id="38151"/>
    <lineage>
        <taxon>Eukaryota</taxon>
        <taxon>Metazoa</taxon>
        <taxon>Ecdysozoa</taxon>
        <taxon>Arthropoda</taxon>
        <taxon>Hexapoda</taxon>
        <taxon>Insecta</taxon>
        <taxon>Pterygota</taxon>
        <taxon>Neoptera</taxon>
        <taxon>Paraneoptera</taxon>
        <taxon>Hemiptera</taxon>
        <taxon>Auchenorrhyncha</taxon>
        <taxon>Cercopoidea</taxon>
        <taxon>Clastopteridae</taxon>
        <taxon>Clastoptera</taxon>
    </lineage>
</organism>
<keyword evidence="1" id="KW-0328">Glycosyltransferase</keyword>
<evidence type="ECO:0000259" key="3">
    <source>
        <dbReference type="PROSITE" id="PS51059"/>
    </source>
</evidence>
<feature type="domain" description="PARP catalytic" evidence="3">
    <location>
        <begin position="121"/>
        <end position="323"/>
    </location>
</feature>
<keyword evidence="1" id="KW-0808">Transferase</keyword>
<dbReference type="GO" id="GO:1990404">
    <property type="term" value="F:NAD+-protein mono-ADP-ribosyltransferase activity"/>
    <property type="evidence" value="ECO:0007669"/>
    <property type="project" value="TreeGrafter"/>
</dbReference>
<dbReference type="Gene3D" id="3.90.228.10">
    <property type="match status" value="1"/>
</dbReference>
<reference evidence="4" key="1">
    <citation type="submission" date="2015-12" db="EMBL/GenBank/DDBJ databases">
        <title>De novo transcriptome assembly of four potential Pierce s Disease insect vectors from Arizona vineyards.</title>
        <authorList>
            <person name="Tassone E.E."/>
        </authorList>
    </citation>
    <scope>NUCLEOTIDE SEQUENCE</scope>
</reference>
<dbReference type="GO" id="GO:0005634">
    <property type="term" value="C:nucleus"/>
    <property type="evidence" value="ECO:0007669"/>
    <property type="project" value="TreeGrafter"/>
</dbReference>
<evidence type="ECO:0000313" key="4">
    <source>
        <dbReference type="EMBL" id="JAS23980.1"/>
    </source>
</evidence>
<dbReference type="AlphaFoldDB" id="A0A1B6DEB3"/>
<evidence type="ECO:0000256" key="2">
    <source>
        <dbReference type="SAM" id="SignalP"/>
    </source>
</evidence>
<keyword evidence="2" id="KW-0732">Signal</keyword>
<keyword evidence="1" id="KW-0520">NAD</keyword>
<name>A0A1B6DEB3_9HEMI</name>
<gene>
    <name evidence="4" type="ORF">g.21069</name>
</gene>
<dbReference type="Pfam" id="PF00644">
    <property type="entry name" value="PARP"/>
    <property type="match status" value="1"/>
</dbReference>
<dbReference type="GO" id="GO:0003950">
    <property type="term" value="F:NAD+ poly-ADP-ribosyltransferase activity"/>
    <property type="evidence" value="ECO:0007669"/>
    <property type="project" value="UniProtKB-UniRule"/>
</dbReference>
<evidence type="ECO:0000256" key="1">
    <source>
        <dbReference type="RuleBase" id="RU362114"/>
    </source>
</evidence>
<dbReference type="SUPFAM" id="SSF56399">
    <property type="entry name" value="ADP-ribosylation"/>
    <property type="match status" value="1"/>
</dbReference>
<feature type="signal peptide" evidence="2">
    <location>
        <begin position="1"/>
        <end position="20"/>
    </location>
</feature>
<accession>A0A1B6DEB3</accession>
<dbReference type="EMBL" id="GEDC01013318">
    <property type="protein sequence ID" value="JAS23980.1"/>
    <property type="molecule type" value="Transcribed_RNA"/>
</dbReference>
<protein>
    <recommendedName>
        <fullName evidence="1">Poly [ADP-ribose] polymerase</fullName>
        <shortName evidence="1">PARP</shortName>
        <ecNumber evidence="1">2.4.2.-</ecNumber>
    </recommendedName>
</protein>
<dbReference type="InterPro" id="IPR051712">
    <property type="entry name" value="ARTD-AVP"/>
</dbReference>
<proteinExistence type="predicted"/>
<dbReference type="PROSITE" id="PS51059">
    <property type="entry name" value="PARP_CATALYTIC"/>
    <property type="match status" value="1"/>
</dbReference>